<reference evidence="2 3" key="1">
    <citation type="submission" date="2019-09" db="EMBL/GenBank/DDBJ databases">
        <title>Genomes of family Cryomorphaceae.</title>
        <authorList>
            <person name="Bowman J.P."/>
        </authorList>
    </citation>
    <scope>NUCLEOTIDE SEQUENCE [LARGE SCALE GENOMIC DNA]</scope>
    <source>
        <strain evidence="2 3">LMG 25704</strain>
    </source>
</reference>
<protein>
    <submittedName>
        <fullName evidence="2">GNAT family N-acetyltransferase</fullName>
    </submittedName>
</protein>
<dbReference type="PANTHER" id="PTHR43792:SF16">
    <property type="entry name" value="N-ACETYLTRANSFERASE DOMAIN-CONTAINING PROTEIN"/>
    <property type="match status" value="1"/>
</dbReference>
<dbReference type="EMBL" id="WBVO01000008">
    <property type="protein sequence ID" value="KAB2808698.1"/>
    <property type="molecule type" value="Genomic_DNA"/>
</dbReference>
<dbReference type="InterPro" id="IPR000182">
    <property type="entry name" value="GNAT_dom"/>
</dbReference>
<organism evidence="2 3">
    <name type="scientific">Phaeocystidibacter luteus</name>
    <dbReference type="NCBI Taxonomy" id="911197"/>
    <lineage>
        <taxon>Bacteria</taxon>
        <taxon>Pseudomonadati</taxon>
        <taxon>Bacteroidota</taxon>
        <taxon>Flavobacteriia</taxon>
        <taxon>Flavobacteriales</taxon>
        <taxon>Phaeocystidibacteraceae</taxon>
        <taxon>Phaeocystidibacter</taxon>
    </lineage>
</organism>
<dbReference type="RefSeq" id="WP_151667793.1">
    <property type="nucleotide sequence ID" value="NZ_WBVO01000008.1"/>
</dbReference>
<dbReference type="PANTHER" id="PTHR43792">
    <property type="entry name" value="GNAT FAMILY, PUTATIVE (AFU_ORTHOLOGUE AFUA_3G00765)-RELATED-RELATED"/>
    <property type="match status" value="1"/>
</dbReference>
<evidence type="ECO:0000259" key="1">
    <source>
        <dbReference type="PROSITE" id="PS51186"/>
    </source>
</evidence>
<keyword evidence="2" id="KW-0808">Transferase</keyword>
<dbReference type="PROSITE" id="PS51186">
    <property type="entry name" value="GNAT"/>
    <property type="match status" value="1"/>
</dbReference>
<dbReference type="AlphaFoldDB" id="A0A6N6RG05"/>
<dbReference type="InterPro" id="IPR051531">
    <property type="entry name" value="N-acetyltransferase"/>
</dbReference>
<dbReference type="GO" id="GO:0016747">
    <property type="term" value="F:acyltransferase activity, transferring groups other than amino-acyl groups"/>
    <property type="evidence" value="ECO:0007669"/>
    <property type="project" value="InterPro"/>
</dbReference>
<gene>
    <name evidence="2" type="ORF">F8C67_10450</name>
</gene>
<dbReference type="Pfam" id="PF13302">
    <property type="entry name" value="Acetyltransf_3"/>
    <property type="match status" value="1"/>
</dbReference>
<proteinExistence type="predicted"/>
<name>A0A6N6RG05_9FLAO</name>
<accession>A0A6N6RG05</accession>
<dbReference type="SUPFAM" id="SSF55729">
    <property type="entry name" value="Acyl-CoA N-acyltransferases (Nat)"/>
    <property type="match status" value="1"/>
</dbReference>
<dbReference type="OrthoDB" id="9788916at2"/>
<comment type="caution">
    <text evidence="2">The sequence shown here is derived from an EMBL/GenBank/DDBJ whole genome shotgun (WGS) entry which is preliminary data.</text>
</comment>
<dbReference type="Proteomes" id="UP000468650">
    <property type="component" value="Unassembled WGS sequence"/>
</dbReference>
<keyword evidence="3" id="KW-1185">Reference proteome</keyword>
<dbReference type="Gene3D" id="3.40.630.30">
    <property type="match status" value="1"/>
</dbReference>
<feature type="domain" description="N-acetyltransferase" evidence="1">
    <location>
        <begin position="9"/>
        <end position="168"/>
    </location>
</feature>
<evidence type="ECO:0000313" key="2">
    <source>
        <dbReference type="EMBL" id="KAB2808698.1"/>
    </source>
</evidence>
<dbReference type="InterPro" id="IPR016181">
    <property type="entry name" value="Acyl_CoA_acyltransferase"/>
</dbReference>
<sequence length="173" mass="19999">MKRYETARTYVRPLETTDIEGFAELEANPNVVKYTGYPTASREEAEKDLAHIIENYAIDNPDKLIWAVIRKNDDAFLGTIALVPFKDGVWEIGYRYLERHWGNGYAKELLPVLLEWGFSFPHIVAIYAEADVENPASTKVLDRHMRFVKEAENTALKCVDRQYILSREDWLSA</sequence>
<evidence type="ECO:0000313" key="3">
    <source>
        <dbReference type="Proteomes" id="UP000468650"/>
    </source>
</evidence>